<keyword evidence="6" id="KW-0812">Transmembrane</keyword>
<organism evidence="7 8">
    <name type="scientific">Smittium culicis</name>
    <dbReference type="NCBI Taxonomy" id="133412"/>
    <lineage>
        <taxon>Eukaryota</taxon>
        <taxon>Fungi</taxon>
        <taxon>Fungi incertae sedis</taxon>
        <taxon>Zoopagomycota</taxon>
        <taxon>Kickxellomycotina</taxon>
        <taxon>Harpellomycetes</taxon>
        <taxon>Harpellales</taxon>
        <taxon>Legeriomycetaceae</taxon>
        <taxon>Smittium</taxon>
    </lineage>
</organism>
<sequence>MESEYKRRVWWLVYATSVVSSFMSGVAPWIQIQDIYVNLPTNDFFFCGNAENFELPTERLNINPRGTPIGKNDIFCMFVKSYIELGAVTRFINRYKLTRNQNNYEFMKNFDFINKRLDAFETLYKSFFGNTPWEKLDINTRKKSLKHTSSENDFLIFECSYTYRIARLILHRIRIPFSSLTHVDLKKSKESKIICLEMALQIANLIRYSSENFPKSYGSAFFCHSAMCTGSILVNVLRLNDHPKHKQIKKSYSIVLSSFKKFGTMSVFSTYIFNRLRVNYGLFLKSVMVNSKYVDLFPELKINSISPMDIYPWFVPAGSSSNSYGCCSVTKDSPLYKYAFIENWIDPDVILLRKSNNSLKLENILKVDDFELPKNNKQSLPGSDSIVRETITKGNNLKNNNSNLNLESHIFNSQIPRPRFSNTNFKNLGKGIVLNKSHFEHKNILGQLNNTFSIQRHEEIDPQFQNFSNQSFVFRNEYQKNFRLINFEDQDNEHISQYSSSISTPVNYGSSDNTGSTQFKIMPTLFPLEDEINHLKKHKNC</sequence>
<feature type="transmembrane region" description="Helical" evidence="6">
    <location>
        <begin position="9"/>
        <end position="30"/>
    </location>
</feature>
<dbReference type="STRING" id="133412.A0A1R1XZL2"/>
<evidence type="ECO:0008006" key="9">
    <source>
        <dbReference type="Google" id="ProtNLM"/>
    </source>
</evidence>
<dbReference type="EMBL" id="LSSN01001328">
    <property type="protein sequence ID" value="OMJ20090.1"/>
    <property type="molecule type" value="Genomic_DNA"/>
</dbReference>
<keyword evidence="8" id="KW-1185">Reference proteome</keyword>
<keyword evidence="3" id="KW-0805">Transcription regulation</keyword>
<keyword evidence="5" id="KW-0539">Nucleus</keyword>
<evidence type="ECO:0000256" key="2">
    <source>
        <dbReference type="ARBA" id="ARBA00022723"/>
    </source>
</evidence>
<dbReference type="GO" id="GO:0000981">
    <property type="term" value="F:DNA-binding transcription factor activity, RNA polymerase II-specific"/>
    <property type="evidence" value="ECO:0007669"/>
    <property type="project" value="InterPro"/>
</dbReference>
<dbReference type="CDD" id="cd12148">
    <property type="entry name" value="fungal_TF_MHR"/>
    <property type="match status" value="1"/>
</dbReference>
<comment type="caution">
    <text evidence="7">The sequence shown here is derived from an EMBL/GenBank/DDBJ whole genome shotgun (WGS) entry which is preliminary data.</text>
</comment>
<evidence type="ECO:0000256" key="4">
    <source>
        <dbReference type="ARBA" id="ARBA00023163"/>
    </source>
</evidence>
<dbReference type="InterPro" id="IPR050815">
    <property type="entry name" value="TF_fung"/>
</dbReference>
<keyword evidence="2" id="KW-0479">Metal-binding</keyword>
<dbReference type="Proteomes" id="UP000187283">
    <property type="component" value="Unassembled WGS sequence"/>
</dbReference>
<proteinExistence type="predicted"/>
<keyword evidence="6" id="KW-1133">Transmembrane helix</keyword>
<dbReference type="AlphaFoldDB" id="A0A1R1XZL2"/>
<evidence type="ECO:0000256" key="5">
    <source>
        <dbReference type="ARBA" id="ARBA00023242"/>
    </source>
</evidence>
<dbReference type="OrthoDB" id="3037908at2759"/>
<dbReference type="PANTHER" id="PTHR47338:SF5">
    <property type="entry name" value="ZN(II)2CYS6 TRANSCRIPTION FACTOR (EUROFUNG)"/>
    <property type="match status" value="1"/>
</dbReference>
<keyword evidence="4" id="KW-0804">Transcription</keyword>
<evidence type="ECO:0000256" key="6">
    <source>
        <dbReference type="SAM" id="Phobius"/>
    </source>
</evidence>
<protein>
    <recommendedName>
        <fullName evidence="9">Transcription factor domain-containing protein</fullName>
    </recommendedName>
</protein>
<dbReference type="GO" id="GO:0046872">
    <property type="term" value="F:metal ion binding"/>
    <property type="evidence" value="ECO:0007669"/>
    <property type="project" value="UniProtKB-KW"/>
</dbReference>
<keyword evidence="6" id="KW-0472">Membrane</keyword>
<accession>A0A1R1XZL2</accession>
<comment type="subcellular location">
    <subcellularLocation>
        <location evidence="1">Nucleus</location>
    </subcellularLocation>
</comment>
<evidence type="ECO:0000313" key="7">
    <source>
        <dbReference type="EMBL" id="OMJ20090.1"/>
    </source>
</evidence>
<gene>
    <name evidence="7" type="ORF">AYI70_g4333</name>
</gene>
<evidence type="ECO:0000313" key="8">
    <source>
        <dbReference type="Proteomes" id="UP000187283"/>
    </source>
</evidence>
<evidence type="ECO:0000256" key="3">
    <source>
        <dbReference type="ARBA" id="ARBA00023015"/>
    </source>
</evidence>
<name>A0A1R1XZL2_9FUNG</name>
<reference evidence="7" key="1">
    <citation type="submission" date="2017-01" db="EMBL/GenBank/DDBJ databases">
        <authorList>
            <person name="Mah S.A."/>
            <person name="Swanson W.J."/>
            <person name="Moy G.W."/>
            <person name="Vacquier V.D."/>
        </authorList>
    </citation>
    <scope>NUCLEOTIDE SEQUENCE [LARGE SCALE GENOMIC DNA]</scope>
    <source>
        <strain evidence="7">GSMNP</strain>
    </source>
</reference>
<dbReference type="PANTHER" id="PTHR47338">
    <property type="entry name" value="ZN(II)2CYS6 TRANSCRIPTION FACTOR (EUROFUNG)-RELATED"/>
    <property type="match status" value="1"/>
</dbReference>
<dbReference type="GO" id="GO:0005634">
    <property type="term" value="C:nucleus"/>
    <property type="evidence" value="ECO:0007669"/>
    <property type="project" value="UniProtKB-SubCell"/>
</dbReference>
<evidence type="ECO:0000256" key="1">
    <source>
        <dbReference type="ARBA" id="ARBA00004123"/>
    </source>
</evidence>